<organism evidence="2 3">
    <name type="scientific">Lactiplantibacillus fabifermentans DSM 21115</name>
    <dbReference type="NCBI Taxonomy" id="1413187"/>
    <lineage>
        <taxon>Bacteria</taxon>
        <taxon>Bacillati</taxon>
        <taxon>Bacillota</taxon>
        <taxon>Bacilli</taxon>
        <taxon>Lactobacillales</taxon>
        <taxon>Lactobacillaceae</taxon>
        <taxon>Lactiplantibacillus</taxon>
    </lineage>
</organism>
<keyword evidence="3" id="KW-1185">Reference proteome</keyword>
<sequence>MRQVSKLFLAALLALTILWVGTTTIQAADEETNTTSLATAPAGLNQLDKLFELPSIFSNGLTNSASIQDATSTAAPYTQAIQLMSGKKQTGGFWSTDTNRLNLNEDATIKAWVYLGSQTSASKAGDGMAFVMQNDANGVQAASKMTSKNMQTESLGVWGIDSDNKQQDASDFAASAIQNSWALEFDTYANTSSSWSNAGDADSFDVGIKTQHIATGYPGDPSQYVNKKVSSGIISGIVMPDRYFFTQTHHDPSVGLSLGDSNWHHLVLQWNASAKTMTYTFNDINADGSTNANAIQKTETIDTSKFNSSDGLMRWGFIGATTNSSTNMVVIESVPNAVKNSASVQVTDKTADKTVAAGDKVKAKHEVQYDYKLSYDGGLIDWDNIEADLKLPKHVTFTSAVIKYANGAYQTIDAPAASATEVSYALKSALSASNQTATISLTGTADKVDVNSSTTTTTSTFKNKSFSTTADAPDYTITVAQDIDMYVSSTQTVANGNDLKFTGLVIAEGSEQISNSSITIHSNLNGEDLPTYNMSDDDESALFRVHIKAEQLHVGENKLILYASDFDDNQSEKQTVMITVTSGALSFKTVASESKFQNIVVDGHAKTAGRQDDWQLVVADDRGKGSSWKLTASAGKFTNEDGQTLPGEVQYLNDGNATGLNSEGTIIASHETTSDLDDYDVIKTWDDKNGIIYRSNAGATPGSYSGKITWTLTNAP</sequence>
<keyword evidence="1" id="KW-0732">Signal</keyword>
<protein>
    <submittedName>
        <fullName evidence="2">Extracellular protein</fullName>
    </submittedName>
</protein>
<proteinExistence type="predicted"/>
<dbReference type="EMBL" id="AYGX02000059">
    <property type="protein sequence ID" value="KRO27965.1"/>
    <property type="molecule type" value="Genomic_DNA"/>
</dbReference>
<evidence type="ECO:0000313" key="3">
    <source>
        <dbReference type="Proteomes" id="UP000050920"/>
    </source>
</evidence>
<evidence type="ECO:0000256" key="1">
    <source>
        <dbReference type="SAM" id="SignalP"/>
    </source>
</evidence>
<dbReference type="RefSeq" id="WP_024624267.1">
    <property type="nucleotide sequence ID" value="NZ_AYGX02000059.1"/>
</dbReference>
<name>A0A0R2NVU8_9LACO</name>
<feature type="signal peptide" evidence="1">
    <location>
        <begin position="1"/>
        <end position="27"/>
    </location>
</feature>
<feature type="chain" id="PRO_5006421310" evidence="1">
    <location>
        <begin position="28"/>
        <end position="716"/>
    </location>
</feature>
<dbReference type="SUPFAM" id="SSF49899">
    <property type="entry name" value="Concanavalin A-like lectins/glucanases"/>
    <property type="match status" value="1"/>
</dbReference>
<dbReference type="InterPro" id="IPR013320">
    <property type="entry name" value="ConA-like_dom_sf"/>
</dbReference>
<comment type="caution">
    <text evidence="2">The sequence shown here is derived from an EMBL/GenBank/DDBJ whole genome shotgun (WGS) entry which is preliminary data.</text>
</comment>
<dbReference type="AlphaFoldDB" id="A0A0R2NVU8"/>
<dbReference type="Proteomes" id="UP000050920">
    <property type="component" value="Unassembled WGS sequence"/>
</dbReference>
<accession>A0A0R2NVU8</accession>
<evidence type="ECO:0000313" key="2">
    <source>
        <dbReference type="EMBL" id="KRO27965.1"/>
    </source>
</evidence>
<reference evidence="2 3" key="1">
    <citation type="journal article" date="2015" name="Genome Announc.">
        <title>Expanding the biotechnology potential of lactobacilli through comparative genomics of 213 strains and associated genera.</title>
        <authorList>
            <person name="Sun Z."/>
            <person name="Harris H.M."/>
            <person name="McCann A."/>
            <person name="Guo C."/>
            <person name="Argimon S."/>
            <person name="Zhang W."/>
            <person name="Yang X."/>
            <person name="Jeffery I.B."/>
            <person name="Cooney J.C."/>
            <person name="Kagawa T.F."/>
            <person name="Liu W."/>
            <person name="Song Y."/>
            <person name="Salvetti E."/>
            <person name="Wrobel A."/>
            <person name="Rasinkangas P."/>
            <person name="Parkhill J."/>
            <person name="Rea M.C."/>
            <person name="O'Sullivan O."/>
            <person name="Ritari J."/>
            <person name="Douillard F.P."/>
            <person name="Paul Ross R."/>
            <person name="Yang R."/>
            <person name="Briner A.E."/>
            <person name="Felis G.E."/>
            <person name="de Vos W.M."/>
            <person name="Barrangou R."/>
            <person name="Klaenhammer T.R."/>
            <person name="Caufield P.W."/>
            <person name="Cui Y."/>
            <person name="Zhang H."/>
            <person name="O'Toole P.W."/>
        </authorList>
    </citation>
    <scope>NUCLEOTIDE SEQUENCE [LARGE SCALE GENOMIC DNA]</scope>
    <source>
        <strain evidence="2 3">DSM 21115</strain>
    </source>
</reference>
<dbReference type="Gene3D" id="2.60.120.200">
    <property type="match status" value="1"/>
</dbReference>
<gene>
    <name evidence="2" type="ORF">DY78_GL002755</name>
</gene>